<accession>A0A5P9NIK3</accession>
<dbReference type="GO" id="GO:0016705">
    <property type="term" value="F:oxidoreductase activity, acting on paired donors, with incorporation or reduction of molecular oxygen"/>
    <property type="evidence" value="ECO:0007669"/>
    <property type="project" value="InterPro"/>
</dbReference>
<organism evidence="3 4">
    <name type="scientific">Halioglobus maricola</name>
    <dbReference type="NCBI Taxonomy" id="2601894"/>
    <lineage>
        <taxon>Bacteria</taxon>
        <taxon>Pseudomonadati</taxon>
        <taxon>Pseudomonadota</taxon>
        <taxon>Gammaproteobacteria</taxon>
        <taxon>Cellvibrionales</taxon>
        <taxon>Halieaceae</taxon>
        <taxon>Halioglobus</taxon>
    </lineage>
</organism>
<dbReference type="GO" id="GO:0004497">
    <property type="term" value="F:monooxygenase activity"/>
    <property type="evidence" value="ECO:0007669"/>
    <property type="project" value="UniProtKB-KW"/>
</dbReference>
<evidence type="ECO:0000313" key="4">
    <source>
        <dbReference type="Proteomes" id="UP000326287"/>
    </source>
</evidence>
<keyword evidence="2" id="KW-0560">Oxidoreductase</keyword>
<dbReference type="Gene3D" id="1.10.630.10">
    <property type="entry name" value="Cytochrome P450"/>
    <property type="match status" value="1"/>
</dbReference>
<reference evidence="3 4" key="1">
    <citation type="submission" date="2019-02" db="EMBL/GenBank/DDBJ databases">
        <authorList>
            <person name="Li S.-H."/>
        </authorList>
    </citation>
    <scope>NUCLEOTIDE SEQUENCE [LARGE SCALE GENOMIC DNA]</scope>
    <source>
        <strain evidence="3 4">IMCC14385</strain>
    </source>
</reference>
<dbReference type="InterPro" id="IPR001128">
    <property type="entry name" value="Cyt_P450"/>
</dbReference>
<keyword evidence="2" id="KW-0479">Metal-binding</keyword>
<comment type="similarity">
    <text evidence="1 2">Belongs to the cytochrome P450 family.</text>
</comment>
<evidence type="ECO:0000256" key="2">
    <source>
        <dbReference type="RuleBase" id="RU000461"/>
    </source>
</evidence>
<dbReference type="InterPro" id="IPR002397">
    <property type="entry name" value="Cyt_P450_B"/>
</dbReference>
<keyword evidence="2" id="KW-0349">Heme</keyword>
<protein>
    <submittedName>
        <fullName evidence="3">Cytochrome P450</fullName>
    </submittedName>
</protein>
<dbReference type="SUPFAM" id="SSF48264">
    <property type="entry name" value="Cytochrome P450"/>
    <property type="match status" value="1"/>
</dbReference>
<keyword evidence="4" id="KW-1185">Reference proteome</keyword>
<dbReference type="Proteomes" id="UP000326287">
    <property type="component" value="Chromosome"/>
</dbReference>
<sequence>MPRQSQLDQDMSEWELPGLALHHFLDELRAEGPLAKIEYYGMPAYLVTSHDGLMRAFKDTVNLPPERAYQMGIAPLIGENFQSMSGERHRLYRKLATPTFRPRMVDKMDSYMMQEVADELIARFIDCSQTDMTRSFSLLYPYIVIARLLGIPRDEEEKFADWVVGLLHFTSEPERANRCRDELWAYLDPVIEERRRNPQDDVISQLIHDDVDGVKMDDALLKSHIGIMFSAGSSTTHDSIGNLLYALLSTGEWNRVRDNPDLRDQAIDEALRWEPAVSFLPRVTKAGSASIIEGVEIPADSFVFMGIASANHDASRFEDPHRFNIDREVDAKSMTFGHGPRMCPGMHLAKMNLRTTLDCLLERLPNLQLIESEGAAPSGTIFRHPAKLLCSF</sequence>
<gene>
    <name evidence="3" type="ORF">EY643_08190</name>
</gene>
<proteinExistence type="inferred from homology"/>
<keyword evidence="2" id="KW-0408">Iron</keyword>
<dbReference type="PRINTS" id="PR00385">
    <property type="entry name" value="P450"/>
</dbReference>
<dbReference type="OrthoDB" id="4258484at2"/>
<evidence type="ECO:0000313" key="3">
    <source>
        <dbReference type="EMBL" id="QFU75631.1"/>
    </source>
</evidence>
<dbReference type="RefSeq" id="WP_152661738.1">
    <property type="nucleotide sequence ID" value="NZ_CP036422.1"/>
</dbReference>
<dbReference type="InterPro" id="IPR036396">
    <property type="entry name" value="Cyt_P450_sf"/>
</dbReference>
<keyword evidence="2" id="KW-0503">Monooxygenase</keyword>
<evidence type="ECO:0000256" key="1">
    <source>
        <dbReference type="ARBA" id="ARBA00010617"/>
    </source>
</evidence>
<dbReference type="PANTHER" id="PTHR46696:SF3">
    <property type="entry name" value="PULCHERRIMINIC ACID SYNTHASE"/>
    <property type="match status" value="1"/>
</dbReference>
<dbReference type="PROSITE" id="PS00086">
    <property type="entry name" value="CYTOCHROME_P450"/>
    <property type="match status" value="1"/>
</dbReference>
<dbReference type="KEGG" id="halc:EY643_08190"/>
<dbReference type="PRINTS" id="PR00359">
    <property type="entry name" value="BP450"/>
</dbReference>
<name>A0A5P9NIK3_9GAMM</name>
<dbReference type="AlphaFoldDB" id="A0A5P9NIK3"/>
<dbReference type="EMBL" id="CP036422">
    <property type="protein sequence ID" value="QFU75631.1"/>
    <property type="molecule type" value="Genomic_DNA"/>
</dbReference>
<dbReference type="Pfam" id="PF00067">
    <property type="entry name" value="p450"/>
    <property type="match status" value="2"/>
</dbReference>
<dbReference type="InterPro" id="IPR017972">
    <property type="entry name" value="Cyt_P450_CS"/>
</dbReference>
<dbReference type="GO" id="GO:0005506">
    <property type="term" value="F:iron ion binding"/>
    <property type="evidence" value="ECO:0007669"/>
    <property type="project" value="InterPro"/>
</dbReference>
<dbReference type="GO" id="GO:0020037">
    <property type="term" value="F:heme binding"/>
    <property type="evidence" value="ECO:0007669"/>
    <property type="project" value="InterPro"/>
</dbReference>
<dbReference type="PANTHER" id="PTHR46696">
    <property type="entry name" value="P450, PUTATIVE (EUROFUNG)-RELATED"/>
    <property type="match status" value="1"/>
</dbReference>